<proteinExistence type="predicted"/>
<sequence>MVQDSSASTSANLLTNKNFQDRKERAISNSNLDSVRLAQSDEVQRAERAYNTEDMLRRENASLTNVNEAQKQRLGTATWIDLPFFSVSKDGEKLFRQLLQARGLSAKAVDRVISNWSCQRRTLIVGLTLLAGYLKRIHQLPDYLLNLEQLQIFVVNYLKNTINQKCSDNSIKNQRCALAILLKFMGYPEQQIHSELVKQLMRKIRTRHRLTDQEKQILDLDILLNYIKQQVPLLEQGLLSVQQRRAIAATLVMVLIVARIAELHRAELLSTSDDEYIIQTTILKCPQILAKFKICKIPDVRICPLRWFKSWFGDREPNILNKAQEL</sequence>
<comment type="caution">
    <text evidence="1">The sequence shown here is derived from an EMBL/GenBank/DDBJ whole genome shotgun (WGS) entry which is preliminary data.</text>
</comment>
<dbReference type="Proteomes" id="UP000324800">
    <property type="component" value="Unassembled WGS sequence"/>
</dbReference>
<name>A0A5J4WWV2_9EUKA</name>
<gene>
    <name evidence="1" type="ORF">EZS28_005478</name>
</gene>
<evidence type="ECO:0000313" key="2">
    <source>
        <dbReference type="Proteomes" id="UP000324800"/>
    </source>
</evidence>
<dbReference type="EMBL" id="SNRW01000838">
    <property type="protein sequence ID" value="KAA6398992.1"/>
    <property type="molecule type" value="Genomic_DNA"/>
</dbReference>
<organism evidence="1 2">
    <name type="scientific">Streblomastix strix</name>
    <dbReference type="NCBI Taxonomy" id="222440"/>
    <lineage>
        <taxon>Eukaryota</taxon>
        <taxon>Metamonada</taxon>
        <taxon>Preaxostyla</taxon>
        <taxon>Oxymonadida</taxon>
        <taxon>Streblomastigidae</taxon>
        <taxon>Streblomastix</taxon>
    </lineage>
</organism>
<reference evidence="1 2" key="1">
    <citation type="submission" date="2019-03" db="EMBL/GenBank/DDBJ databases">
        <title>Single cell metagenomics reveals metabolic interactions within the superorganism composed of flagellate Streblomastix strix and complex community of Bacteroidetes bacteria on its surface.</title>
        <authorList>
            <person name="Treitli S.C."/>
            <person name="Kolisko M."/>
            <person name="Husnik F."/>
            <person name="Keeling P."/>
            <person name="Hampl V."/>
        </authorList>
    </citation>
    <scope>NUCLEOTIDE SEQUENCE [LARGE SCALE GENOMIC DNA]</scope>
    <source>
        <strain evidence="1">ST1C</strain>
    </source>
</reference>
<evidence type="ECO:0000313" key="1">
    <source>
        <dbReference type="EMBL" id="KAA6398992.1"/>
    </source>
</evidence>
<protein>
    <submittedName>
        <fullName evidence="1">Uncharacterized protein</fullName>
    </submittedName>
</protein>
<dbReference type="AlphaFoldDB" id="A0A5J4WWV2"/>
<accession>A0A5J4WWV2</accession>